<gene>
    <name evidence="2" type="ORF">PGB34_19800</name>
</gene>
<evidence type="ECO:0008006" key="4">
    <source>
        <dbReference type="Google" id="ProtNLM"/>
    </source>
</evidence>
<dbReference type="AlphaFoldDB" id="A0AAE3NBI5"/>
<organism evidence="2 3">
    <name type="scientific">Xenophilus arseniciresistens</name>
    <dbReference type="NCBI Taxonomy" id="1283306"/>
    <lineage>
        <taxon>Bacteria</taxon>
        <taxon>Pseudomonadati</taxon>
        <taxon>Pseudomonadota</taxon>
        <taxon>Betaproteobacteria</taxon>
        <taxon>Burkholderiales</taxon>
        <taxon>Comamonadaceae</taxon>
        <taxon>Xenophilus</taxon>
    </lineage>
</organism>
<evidence type="ECO:0000313" key="2">
    <source>
        <dbReference type="EMBL" id="MDA7418621.1"/>
    </source>
</evidence>
<comment type="caution">
    <text evidence="2">The sequence shown here is derived from an EMBL/GenBank/DDBJ whole genome shotgun (WGS) entry which is preliminary data.</text>
</comment>
<feature type="compositionally biased region" description="Polar residues" evidence="1">
    <location>
        <begin position="223"/>
        <end position="236"/>
    </location>
</feature>
<reference evidence="2" key="1">
    <citation type="submission" date="2023-01" db="EMBL/GenBank/DDBJ databases">
        <title>Xenophilus mangrovi sp. nov., isolated from soil of Mangrove nature reserve.</title>
        <authorList>
            <person name="Xu S."/>
            <person name="Liu Z."/>
            <person name="Xu Y."/>
        </authorList>
    </citation>
    <scope>NUCLEOTIDE SEQUENCE</scope>
    <source>
        <strain evidence="2">YW8</strain>
    </source>
</reference>
<dbReference type="EMBL" id="JAQIPB010000010">
    <property type="protein sequence ID" value="MDA7418621.1"/>
    <property type="molecule type" value="Genomic_DNA"/>
</dbReference>
<protein>
    <recommendedName>
        <fullName evidence="4">DUF4189 domain-containing protein</fullName>
    </recommendedName>
</protein>
<dbReference type="Proteomes" id="UP001212602">
    <property type="component" value="Unassembled WGS sequence"/>
</dbReference>
<keyword evidence="3" id="KW-1185">Reference proteome</keyword>
<evidence type="ECO:0000313" key="3">
    <source>
        <dbReference type="Proteomes" id="UP001212602"/>
    </source>
</evidence>
<accession>A0AAE3NBI5</accession>
<proteinExistence type="predicted"/>
<dbReference type="RefSeq" id="WP_271429827.1">
    <property type="nucleotide sequence ID" value="NZ_JAQIPB010000010.1"/>
</dbReference>
<name>A0AAE3NBI5_9BURK</name>
<evidence type="ECO:0000256" key="1">
    <source>
        <dbReference type="SAM" id="MobiDB-lite"/>
    </source>
</evidence>
<feature type="region of interest" description="Disordered" evidence="1">
    <location>
        <begin position="223"/>
        <end position="282"/>
    </location>
</feature>
<sequence>MRVLTRLECSRSWMARWFPCTIVAEPPIPTRSSAQRSVHNVLVAALFGCAATGHAANCTVEIPEYLGQRSGECFVDSASQVVVIYDAEYWGNRGRKLLVPLAANGRKTDAFIEISPSDVRSNNVAHQMSYGITIKTRKGVYRFEGRTRTQTYQAHTPPEQWVRQRPNEAMNLEHKFTTAEMLAEIQTLKSTGPALPLDVIEKVVSQNQDLSDRLPTLAGISQEGQQVLQSRSQASAGLSPRFPQPDAQAQTRASTVGAGRGESSAKAANPATSTSNSGLRPIWPSDMEAGNIYFVVQQGNEQDAPLMVSALSGQEAVARVQAAWAKDPYLRPTTFHLVPGRECIGPSWGAVVSNAGRVRWGAACATTPAAAIEGAFTACRQKNPPGQLCEVEASIVLVLSGSTSWGPGLSGGGGHGLRGGFGAYSAQTWMEQYTQSPVKSMQQALSGFDKACNDGRPCYKTPANMACIHQTEHAQTLDRCLDRKLTPVGLSGSIRTRLR</sequence>